<dbReference type="PROSITE" id="PS51257">
    <property type="entry name" value="PROKAR_LIPOPROTEIN"/>
    <property type="match status" value="1"/>
</dbReference>
<evidence type="ECO:0008006" key="3">
    <source>
        <dbReference type="Google" id="ProtNLM"/>
    </source>
</evidence>
<evidence type="ECO:0000313" key="2">
    <source>
        <dbReference type="Proteomes" id="UP001141619"/>
    </source>
</evidence>
<keyword evidence="2" id="KW-1185">Reference proteome</keyword>
<dbReference type="EMBL" id="JANWOI010000004">
    <property type="protein sequence ID" value="MDA5194931.1"/>
    <property type="molecule type" value="Genomic_DNA"/>
</dbReference>
<gene>
    <name evidence="1" type="ORF">NYP16_13310</name>
</gene>
<dbReference type="AlphaFoldDB" id="A0A9X3TZR0"/>
<accession>A0A9X3TZR0</accession>
<sequence>MRRFLVVAAVLMLGACSNSPSRELVLEHGLRNETPARFGVCKGYGCETFVRISLSPEEWRSVRESFGSPPPDAGSERAAIARAIGRIEQLAGPKSGTADDAPGAAILNFDHKDQMDCIDEAFNSTTYLRFLARDGLLLWHDVGLPVRRGSFVDRWPHNTATVTERASGEAFAVDSWFHGNGNAAEVVPLALWLKGWSPKVVRPPCKAGDCAPAAVVTDR</sequence>
<name>A0A9X3TZR0_9PROT</name>
<reference evidence="1" key="2">
    <citation type="journal article" date="2023" name="Syst. Appl. Microbiol.">
        <title>Govania unica gen. nov., sp. nov., a rare biosphere bacterium that represents a novel family in the class Alphaproteobacteria.</title>
        <authorList>
            <person name="Vandamme P."/>
            <person name="Peeters C."/>
            <person name="Hettiarachchi A."/>
            <person name="Cnockaert M."/>
            <person name="Carlier A."/>
        </authorList>
    </citation>
    <scope>NUCLEOTIDE SEQUENCE</scope>
    <source>
        <strain evidence="1">LMG 31809</strain>
    </source>
</reference>
<dbReference type="RefSeq" id="WP_274944637.1">
    <property type="nucleotide sequence ID" value="NZ_JANWOI010000004.1"/>
</dbReference>
<proteinExistence type="predicted"/>
<organism evidence="1 2">
    <name type="scientific">Govanella unica</name>
    <dbReference type="NCBI Taxonomy" id="2975056"/>
    <lineage>
        <taxon>Bacteria</taxon>
        <taxon>Pseudomonadati</taxon>
        <taxon>Pseudomonadota</taxon>
        <taxon>Alphaproteobacteria</taxon>
        <taxon>Emcibacterales</taxon>
        <taxon>Govanellaceae</taxon>
        <taxon>Govanella</taxon>
    </lineage>
</organism>
<evidence type="ECO:0000313" key="1">
    <source>
        <dbReference type="EMBL" id="MDA5194931.1"/>
    </source>
</evidence>
<reference evidence="1" key="1">
    <citation type="submission" date="2022-08" db="EMBL/GenBank/DDBJ databases">
        <authorList>
            <person name="Vandamme P."/>
            <person name="Hettiarachchi A."/>
            <person name="Peeters C."/>
            <person name="Cnockaert M."/>
            <person name="Carlier A."/>
        </authorList>
    </citation>
    <scope>NUCLEOTIDE SEQUENCE</scope>
    <source>
        <strain evidence="1">LMG 31809</strain>
    </source>
</reference>
<protein>
    <recommendedName>
        <fullName evidence="3">Lipoprotein</fullName>
    </recommendedName>
</protein>
<comment type="caution">
    <text evidence="1">The sequence shown here is derived from an EMBL/GenBank/DDBJ whole genome shotgun (WGS) entry which is preliminary data.</text>
</comment>
<dbReference type="Proteomes" id="UP001141619">
    <property type="component" value="Unassembled WGS sequence"/>
</dbReference>